<feature type="domain" description="DUF4340" evidence="1">
    <location>
        <begin position="72"/>
        <end position="254"/>
    </location>
</feature>
<sequence length="342" mass="37804">MQRRTLLLLSTAAAVTLGAALVLTPSVLRQEVAPPAARLAFDGLAARLASAERIEVRKHDASLVVARQGDAWVLPERGNYPVRAERVRELLVGLTELRLTEPRTTDPGQLDRLGLDDPMRPGSTALLLRVLGTGGQPLAELVVGRRRVRTQGNVPESVYVRRPEESQAWLAEGRLPVDSDPQLWMDRDIANIAEARIRRVTVHRVGEPELVLGRGEEPEAKLRIQVPPNPPSFDAVSLDEVARAFEYLTFLEVRPEREVPGTALGEARFELSDGMAVTVWPSRDGDTLWIKLRAEGGADAAPLNARWQGWAYQVGVWKEKAFTPRLEDLQEREAPPPPAPAR</sequence>
<name>A0ABS1V9F3_9PROT</name>
<dbReference type="Pfam" id="PF14238">
    <property type="entry name" value="DUF4340"/>
    <property type="match status" value="1"/>
</dbReference>
<reference evidence="2 3" key="1">
    <citation type="submission" date="2021-01" db="EMBL/GenBank/DDBJ databases">
        <title>Belnapia mucosa sp. nov. and Belnapia arida sp. nov., isolated from the Tabernas Desert (Almeria, Spain).</title>
        <authorList>
            <person name="Molina-Menor E."/>
            <person name="Vidal-Verdu A."/>
            <person name="Calonge A."/>
            <person name="Satari L."/>
            <person name="Pereto Magraner J."/>
            <person name="Porcar Miralles M."/>
        </authorList>
    </citation>
    <scope>NUCLEOTIDE SEQUENCE [LARGE SCALE GENOMIC DNA]</scope>
    <source>
        <strain evidence="2 3">T6</strain>
    </source>
</reference>
<proteinExistence type="predicted"/>
<evidence type="ECO:0000259" key="1">
    <source>
        <dbReference type="Pfam" id="PF14238"/>
    </source>
</evidence>
<gene>
    <name evidence="2" type="ORF">JMJ55_21870</name>
</gene>
<dbReference type="InterPro" id="IPR025641">
    <property type="entry name" value="DUF4340"/>
</dbReference>
<comment type="caution">
    <text evidence="2">The sequence shown here is derived from an EMBL/GenBank/DDBJ whole genome shotgun (WGS) entry which is preliminary data.</text>
</comment>
<organism evidence="2 3">
    <name type="scientific">Belnapia mucosa</name>
    <dbReference type="NCBI Taxonomy" id="2804532"/>
    <lineage>
        <taxon>Bacteria</taxon>
        <taxon>Pseudomonadati</taxon>
        <taxon>Pseudomonadota</taxon>
        <taxon>Alphaproteobacteria</taxon>
        <taxon>Acetobacterales</taxon>
        <taxon>Roseomonadaceae</taxon>
        <taxon>Belnapia</taxon>
    </lineage>
</organism>
<dbReference type="RefSeq" id="WP_202827727.1">
    <property type="nucleotide sequence ID" value="NZ_JAEUXJ010000011.1"/>
</dbReference>
<dbReference type="EMBL" id="JAEUXJ010000011">
    <property type="protein sequence ID" value="MBL6457987.1"/>
    <property type="molecule type" value="Genomic_DNA"/>
</dbReference>
<evidence type="ECO:0000313" key="3">
    <source>
        <dbReference type="Proteomes" id="UP000606490"/>
    </source>
</evidence>
<dbReference type="Proteomes" id="UP000606490">
    <property type="component" value="Unassembled WGS sequence"/>
</dbReference>
<evidence type="ECO:0000313" key="2">
    <source>
        <dbReference type="EMBL" id="MBL6457987.1"/>
    </source>
</evidence>
<keyword evidence="3" id="KW-1185">Reference proteome</keyword>
<accession>A0ABS1V9F3</accession>
<protein>
    <submittedName>
        <fullName evidence="2">DUF4340 domain-containing protein</fullName>
    </submittedName>
</protein>